<evidence type="ECO:0000256" key="2">
    <source>
        <dbReference type="ARBA" id="ARBA00023253"/>
    </source>
</evidence>
<name>A0A1E3I5B0_9TREE</name>
<evidence type="ECO:0000313" key="4">
    <source>
        <dbReference type="EMBL" id="ODN83718.1"/>
    </source>
</evidence>
<dbReference type="AlphaFoldDB" id="A0A1E3I5B0"/>
<dbReference type="GeneID" id="30153121"/>
<evidence type="ECO:0000313" key="5">
    <source>
        <dbReference type="Proteomes" id="UP000094065"/>
    </source>
</evidence>
<dbReference type="STRING" id="1295533.A0A1E3I5B0"/>
<proteinExistence type="predicted"/>
<sequence>MRVTLPNPLGEPVTLDSDRIPRPSAILPTAVTRLARRSQLKLLLLLFGFAVLITWHPSPPFPPSYDDEWNWEKRVAKEQGQPARMIQFDIPKGTGFNHQLQRILLQHHLAVLGNRSLSYEPYVEDTTILPFNPNSWPWRSAKIPLSAFISTVVSGFETLYDSPRAVPSWYYRAHCPSHKQVVYTIQSPSNPDGKIDLESNGQDRIHQLQVLLGGSDDPCIRIQGEPFDNNFFNSHAPLDLYDSFVKSPAMEHFSFSPRVLSILNDHLYILSPTTPLYSLEAAAEGKGKSDISTPIWKHVLAMHIRRGEDWERVCEEKGETSANMVSFNKLPSLPGNENVPPSTDMVEATRMGLYRAKCLPETLDIIGRARRMRKNHPLLKSVYILTDTDDAAWLGEMKKWLESEGWDHVWIGKDDVWGGWEEKEVGVAVDMEVARRAGVFVGNGFSMTSSNIVLLRARDGLHPDLTQFW</sequence>
<dbReference type="GO" id="GO:0016740">
    <property type="term" value="F:transferase activity"/>
    <property type="evidence" value="ECO:0007669"/>
    <property type="project" value="UniProtKB-KW"/>
</dbReference>
<dbReference type="OrthoDB" id="2559662at2759"/>
<organism evidence="4 5">
    <name type="scientific">Cryptococcus amylolentus CBS 6039</name>
    <dbReference type="NCBI Taxonomy" id="1295533"/>
    <lineage>
        <taxon>Eukaryota</taxon>
        <taxon>Fungi</taxon>
        <taxon>Dikarya</taxon>
        <taxon>Basidiomycota</taxon>
        <taxon>Agaricomycotina</taxon>
        <taxon>Tremellomycetes</taxon>
        <taxon>Tremellales</taxon>
        <taxon>Cryptococcaceae</taxon>
        <taxon>Cryptococcus</taxon>
    </lineage>
</organism>
<keyword evidence="2" id="KW-0294">Fucose metabolism</keyword>
<keyword evidence="5" id="KW-1185">Reference proteome</keyword>
<dbReference type="InterPro" id="IPR019378">
    <property type="entry name" value="GDP-Fuc_O-FucTrfase"/>
</dbReference>
<accession>A0A1E3I5B0</accession>
<dbReference type="CDD" id="cd11296">
    <property type="entry name" value="O-FucT_like"/>
    <property type="match status" value="1"/>
</dbReference>
<reference evidence="4 5" key="1">
    <citation type="submission" date="2016-06" db="EMBL/GenBank/DDBJ databases">
        <title>Evolution of pathogenesis and genome organization in the Tremellales.</title>
        <authorList>
            <person name="Cuomo C."/>
            <person name="Litvintseva A."/>
            <person name="Heitman J."/>
            <person name="Chen Y."/>
            <person name="Sun S."/>
            <person name="Springer D."/>
            <person name="Dromer F."/>
            <person name="Young S."/>
            <person name="Zeng Q."/>
            <person name="Chapman S."/>
            <person name="Gujja S."/>
            <person name="Saif S."/>
            <person name="Birren B."/>
        </authorList>
    </citation>
    <scope>NUCLEOTIDE SEQUENCE [LARGE SCALE GENOMIC DNA]</scope>
    <source>
        <strain evidence="4 5">CBS 6039</strain>
    </source>
</reference>
<evidence type="ECO:0000256" key="1">
    <source>
        <dbReference type="ARBA" id="ARBA00022679"/>
    </source>
</evidence>
<dbReference type="Proteomes" id="UP000094065">
    <property type="component" value="Unassembled WGS sequence"/>
</dbReference>
<comment type="caution">
    <text evidence="4">The sequence shown here is derived from an EMBL/GenBank/DDBJ whole genome shotgun (WGS) entry which is preliminary data.</text>
</comment>
<gene>
    <name evidence="4" type="ORF">L202_01812</name>
</gene>
<dbReference type="GO" id="GO:0006004">
    <property type="term" value="P:fucose metabolic process"/>
    <property type="evidence" value="ECO:0007669"/>
    <property type="project" value="UniProtKB-KW"/>
</dbReference>
<dbReference type="EMBL" id="AWGJ01000002">
    <property type="protein sequence ID" value="ODN83718.1"/>
    <property type="molecule type" value="Genomic_DNA"/>
</dbReference>
<evidence type="ECO:0000256" key="3">
    <source>
        <dbReference type="ARBA" id="ARBA00023277"/>
    </source>
</evidence>
<keyword evidence="1" id="KW-0808">Transferase</keyword>
<protein>
    <submittedName>
        <fullName evidence="4">Uncharacterized protein</fullName>
    </submittedName>
</protein>
<keyword evidence="3" id="KW-0119">Carbohydrate metabolism</keyword>
<dbReference type="RefSeq" id="XP_018997718.1">
    <property type="nucleotide sequence ID" value="XM_019135291.1"/>
</dbReference>
<dbReference type="Gene3D" id="3.40.50.11350">
    <property type="match status" value="1"/>
</dbReference>
<dbReference type="Pfam" id="PF10250">
    <property type="entry name" value="O-FucT"/>
    <property type="match status" value="1"/>
</dbReference>